<dbReference type="Proteomes" id="UP000608513">
    <property type="component" value="Unassembled WGS sequence"/>
</dbReference>
<dbReference type="Gene3D" id="1.10.150.240">
    <property type="entry name" value="Putative phosphatase, domain 2"/>
    <property type="match status" value="1"/>
</dbReference>
<dbReference type="InterPro" id="IPR006439">
    <property type="entry name" value="HAD-SF_hydro_IA"/>
</dbReference>
<dbReference type="InterPro" id="IPR051806">
    <property type="entry name" value="HAD-like_SPP"/>
</dbReference>
<dbReference type="NCBIfam" id="TIGR01509">
    <property type="entry name" value="HAD-SF-IA-v3"/>
    <property type="match status" value="1"/>
</dbReference>
<reference evidence="1" key="1">
    <citation type="submission" date="2020-08" db="EMBL/GenBank/DDBJ databases">
        <title>Ramlibacter sp. USB13 16S ribosomal RNA gene genome sequencing and assembly.</title>
        <authorList>
            <person name="Kang M."/>
        </authorList>
    </citation>
    <scope>NUCLEOTIDE SEQUENCE</scope>
    <source>
        <strain evidence="1">USB13</strain>
    </source>
</reference>
<evidence type="ECO:0000313" key="1">
    <source>
        <dbReference type="EMBL" id="MBC5784420.1"/>
    </source>
</evidence>
<dbReference type="AlphaFoldDB" id="A0A923SC02"/>
<dbReference type="InterPro" id="IPR036412">
    <property type="entry name" value="HAD-like_sf"/>
</dbReference>
<dbReference type="PANTHER" id="PTHR43481:SF4">
    <property type="entry name" value="GLYCEROL-1-PHOSPHATE PHOSPHOHYDROLASE 1-RELATED"/>
    <property type="match status" value="1"/>
</dbReference>
<evidence type="ECO:0000313" key="2">
    <source>
        <dbReference type="Proteomes" id="UP000608513"/>
    </source>
</evidence>
<dbReference type="GO" id="GO:0050308">
    <property type="term" value="F:sugar-phosphatase activity"/>
    <property type="evidence" value="ECO:0007669"/>
    <property type="project" value="TreeGrafter"/>
</dbReference>
<dbReference type="Pfam" id="PF00702">
    <property type="entry name" value="Hydrolase"/>
    <property type="match status" value="1"/>
</dbReference>
<protein>
    <submittedName>
        <fullName evidence="1">HAD family phosphatase</fullName>
    </submittedName>
</protein>
<dbReference type="EMBL" id="JACORT010000006">
    <property type="protein sequence ID" value="MBC5784420.1"/>
    <property type="molecule type" value="Genomic_DNA"/>
</dbReference>
<accession>A0A923SC02</accession>
<dbReference type="Gene3D" id="3.40.50.1000">
    <property type="entry name" value="HAD superfamily/HAD-like"/>
    <property type="match status" value="1"/>
</dbReference>
<name>A0A923SC02_9BURK</name>
<dbReference type="InterPro" id="IPR023214">
    <property type="entry name" value="HAD_sf"/>
</dbReference>
<organism evidence="1 2">
    <name type="scientific">Ramlibacter cellulosilyticus</name>
    <dbReference type="NCBI Taxonomy" id="2764187"/>
    <lineage>
        <taxon>Bacteria</taxon>
        <taxon>Pseudomonadati</taxon>
        <taxon>Pseudomonadota</taxon>
        <taxon>Betaproteobacteria</taxon>
        <taxon>Burkholderiales</taxon>
        <taxon>Comamonadaceae</taxon>
        <taxon>Ramlibacter</taxon>
    </lineage>
</organism>
<keyword evidence="2" id="KW-1185">Reference proteome</keyword>
<sequence length="210" mass="23426">MDGTMVDSMPAHAKSWDLFRQRHGVQLSVDEILKRTTGRNGIECVRLLLGDDLPEEEAKRLIDEKEADYRRIFAEDFREVAGFSEFARRAQARGLKIAVATAGDRNNLHFVLERVHVRPEAEVRGDQGLPGKPEPDIFLAAAKKLGAEPRDCIVFEDAPFGIEAAHRAGMRAVAICSTHKAEELAGPHVIASVRDFEELMKNDFLESLHA</sequence>
<gene>
    <name evidence="1" type="ORF">H8N03_15840</name>
</gene>
<proteinExistence type="predicted"/>
<dbReference type="SUPFAM" id="SSF56784">
    <property type="entry name" value="HAD-like"/>
    <property type="match status" value="1"/>
</dbReference>
<comment type="caution">
    <text evidence="1">The sequence shown here is derived from an EMBL/GenBank/DDBJ whole genome shotgun (WGS) entry which is preliminary data.</text>
</comment>
<dbReference type="PANTHER" id="PTHR43481">
    <property type="entry name" value="FRUCTOSE-1-PHOSPHATE PHOSPHATASE"/>
    <property type="match status" value="1"/>
</dbReference>
<dbReference type="InterPro" id="IPR023198">
    <property type="entry name" value="PGP-like_dom2"/>
</dbReference>